<proteinExistence type="predicted"/>
<evidence type="ECO:0000313" key="3">
    <source>
        <dbReference type="Proteomes" id="UP001054902"/>
    </source>
</evidence>
<evidence type="ECO:0000256" key="1">
    <source>
        <dbReference type="SAM" id="SignalP"/>
    </source>
</evidence>
<gene>
    <name evidence="2" type="ORF">CTEN210_08711</name>
</gene>
<feature type="chain" id="PRO_5042054173" evidence="1">
    <location>
        <begin position="19"/>
        <end position="96"/>
    </location>
</feature>
<accession>A0AAD3H6I5</accession>
<dbReference type="EMBL" id="BLLK01000045">
    <property type="protein sequence ID" value="GFH52235.1"/>
    <property type="molecule type" value="Genomic_DNA"/>
</dbReference>
<dbReference type="Proteomes" id="UP001054902">
    <property type="component" value="Unassembled WGS sequence"/>
</dbReference>
<evidence type="ECO:0000313" key="2">
    <source>
        <dbReference type="EMBL" id="GFH52235.1"/>
    </source>
</evidence>
<keyword evidence="1" id="KW-0732">Signal</keyword>
<reference evidence="2 3" key="1">
    <citation type="journal article" date="2021" name="Sci. Rep.">
        <title>The genome of the diatom Chaetoceros tenuissimus carries an ancient integrated fragment of an extant virus.</title>
        <authorList>
            <person name="Hongo Y."/>
            <person name="Kimura K."/>
            <person name="Takaki Y."/>
            <person name="Yoshida Y."/>
            <person name="Baba S."/>
            <person name="Kobayashi G."/>
            <person name="Nagasaki K."/>
            <person name="Hano T."/>
            <person name="Tomaru Y."/>
        </authorList>
    </citation>
    <scope>NUCLEOTIDE SEQUENCE [LARGE SCALE GENOMIC DNA]</scope>
    <source>
        <strain evidence="2 3">NIES-3715</strain>
    </source>
</reference>
<name>A0AAD3H6I5_9STRA</name>
<comment type="caution">
    <text evidence="2">The sequence shown here is derived from an EMBL/GenBank/DDBJ whole genome shotgun (WGS) entry which is preliminary data.</text>
</comment>
<sequence>MISLKSILLLSILASSKAEFDPEDCPCFSRDELKAITDVDELLSCRESHATGSGIGIYEKMTDETQLNAKAYSAENCANFIRERCVEKNDAAPIEF</sequence>
<protein>
    <submittedName>
        <fullName evidence="2">Uncharacterized protein</fullName>
    </submittedName>
</protein>
<dbReference type="AlphaFoldDB" id="A0AAD3H6I5"/>
<feature type="signal peptide" evidence="1">
    <location>
        <begin position="1"/>
        <end position="18"/>
    </location>
</feature>
<keyword evidence="3" id="KW-1185">Reference proteome</keyword>
<organism evidence="2 3">
    <name type="scientific">Chaetoceros tenuissimus</name>
    <dbReference type="NCBI Taxonomy" id="426638"/>
    <lineage>
        <taxon>Eukaryota</taxon>
        <taxon>Sar</taxon>
        <taxon>Stramenopiles</taxon>
        <taxon>Ochrophyta</taxon>
        <taxon>Bacillariophyta</taxon>
        <taxon>Coscinodiscophyceae</taxon>
        <taxon>Chaetocerotophycidae</taxon>
        <taxon>Chaetocerotales</taxon>
        <taxon>Chaetocerotaceae</taxon>
        <taxon>Chaetoceros</taxon>
    </lineage>
</organism>